<dbReference type="GeneID" id="86047988"/>
<evidence type="ECO:0000256" key="5">
    <source>
        <dbReference type="ARBA" id="ARBA00022777"/>
    </source>
</evidence>
<protein>
    <recommendedName>
        <fullName evidence="2">histidine kinase</fullName>
        <ecNumber evidence="2">2.7.13.3</ecNumber>
    </recommendedName>
</protein>
<dbReference type="InterPro" id="IPR003594">
    <property type="entry name" value="HATPase_dom"/>
</dbReference>
<dbReference type="Gene3D" id="1.25.40.10">
    <property type="entry name" value="Tetratricopeptide repeat domain"/>
    <property type="match status" value="1"/>
</dbReference>
<dbReference type="InterPro" id="IPR005467">
    <property type="entry name" value="His_kinase_dom"/>
</dbReference>
<dbReference type="Gene3D" id="1.10.287.130">
    <property type="match status" value="1"/>
</dbReference>
<dbReference type="Gene3D" id="3.30.565.10">
    <property type="entry name" value="Histidine kinase-like ATPase, C-terminal domain"/>
    <property type="match status" value="1"/>
</dbReference>
<evidence type="ECO:0000313" key="10">
    <source>
        <dbReference type="Proteomes" id="UP000003416"/>
    </source>
</evidence>
<dbReference type="InterPro" id="IPR003661">
    <property type="entry name" value="HisK_dim/P_dom"/>
</dbReference>
<dbReference type="PROSITE" id="PS50109">
    <property type="entry name" value="HIS_KIN"/>
    <property type="match status" value="1"/>
</dbReference>
<dbReference type="SUPFAM" id="SSF48452">
    <property type="entry name" value="TPR-like"/>
    <property type="match status" value="1"/>
</dbReference>
<evidence type="ECO:0000313" key="9">
    <source>
        <dbReference type="EMBL" id="EGF59849.1"/>
    </source>
</evidence>
<keyword evidence="10" id="KW-1185">Reference proteome</keyword>
<name>F3PN57_9BACE</name>
<dbReference type="InterPro" id="IPR036890">
    <property type="entry name" value="HATPase_C_sf"/>
</dbReference>
<dbReference type="SMART" id="SM00388">
    <property type="entry name" value="HisKA"/>
    <property type="match status" value="1"/>
</dbReference>
<dbReference type="CDD" id="cd00082">
    <property type="entry name" value="HisKA"/>
    <property type="match status" value="1"/>
</dbReference>
<dbReference type="PANTHER" id="PTHR43711:SF26">
    <property type="entry name" value="SENSOR HISTIDINE KINASE RCSC"/>
    <property type="match status" value="1"/>
</dbReference>
<evidence type="ECO:0000259" key="8">
    <source>
        <dbReference type="PROSITE" id="PS50109"/>
    </source>
</evidence>
<organism evidence="9 10">
    <name type="scientific">Bacteroides fluxus YIT 12057</name>
    <dbReference type="NCBI Taxonomy" id="763034"/>
    <lineage>
        <taxon>Bacteria</taxon>
        <taxon>Pseudomonadati</taxon>
        <taxon>Bacteroidota</taxon>
        <taxon>Bacteroidia</taxon>
        <taxon>Bacteroidales</taxon>
        <taxon>Bacteroidaceae</taxon>
        <taxon>Bacteroides</taxon>
    </lineage>
</organism>
<dbReference type="PANTHER" id="PTHR43711">
    <property type="entry name" value="TWO-COMPONENT HISTIDINE KINASE"/>
    <property type="match status" value="1"/>
</dbReference>
<evidence type="ECO:0000256" key="2">
    <source>
        <dbReference type="ARBA" id="ARBA00012438"/>
    </source>
</evidence>
<keyword evidence="7" id="KW-0472">Membrane</keyword>
<dbReference type="InterPro" id="IPR036097">
    <property type="entry name" value="HisK_dim/P_sf"/>
</dbReference>
<evidence type="ECO:0000256" key="7">
    <source>
        <dbReference type="SAM" id="Phobius"/>
    </source>
</evidence>
<comment type="caution">
    <text evidence="9">The sequence shown here is derived from an EMBL/GenBank/DDBJ whole genome shotgun (WGS) entry which is preliminary data.</text>
</comment>
<dbReference type="STRING" id="763034.HMPREF9446_00143"/>
<dbReference type="InterPro" id="IPR011990">
    <property type="entry name" value="TPR-like_helical_dom_sf"/>
</dbReference>
<sequence length="648" mass="74653">MMKYDVKWFLVVLMLGTCPLALQAIDIRVEMEALADSARKILGRKQLPVVNARWMKLAQELNDTAQINDAYNNLTLHYYQLGNIDTLKSVTYKYMDWCVAYNRPKDRYTAWRQYIQRMTEKGMQEEAMAETDKLYEDAKKGKDRYGLACAEMCIGYNHRVFGNNVELCIECYNNALELFVEGEYYRDAYVVLLNISQTYLSRSDYAEAEVYLAKLAQLEENMREENIETDASLHLRFCEFRVISLLASKGRKVAEPYMMETDRFYKENPESSTPEAWFGYKIMCCRALGDLKGNIAYVDSLMNYQRSLGICYPYNFYMKAQLQEQLGDYRSASDSYRTYASVSDSMRTAELDDKLSEYTAQYEVDRLKMEKLELSGKLTRGRLVMALIAGGVVLLLLLMITYLYIRTLSMNRKLEAARMAVHKMGEVKSSFIRHITHEIRTPLNSIVGFSTLLAREEPDEEEKKEYAAQVESNNTYLLGLMENILTIADMDSQMIDMSWEPVNVDNCCKECVDELHSALKPGVRLECIPSGISTVYAARPWMKIVLTALLDNAVKFTERGYIRVSCKEDKSRRVVCFVVEDTGIGLKQEEAEHIFERFYKVDTFTKGSGLGLAIAHEIMAMIGGRVYWDSTYQGGCRFVMEWPVQDKP</sequence>
<dbReference type="Pfam" id="PF00512">
    <property type="entry name" value="HisKA"/>
    <property type="match status" value="1"/>
</dbReference>
<dbReference type="PRINTS" id="PR00344">
    <property type="entry name" value="BCTRLSENSOR"/>
</dbReference>
<dbReference type="eggNOG" id="COG2205">
    <property type="taxonomic scope" value="Bacteria"/>
</dbReference>
<dbReference type="SMART" id="SM00387">
    <property type="entry name" value="HATPase_c"/>
    <property type="match status" value="1"/>
</dbReference>
<dbReference type="SUPFAM" id="SSF47384">
    <property type="entry name" value="Homodimeric domain of signal transducing histidine kinase"/>
    <property type="match status" value="1"/>
</dbReference>
<feature type="domain" description="Histidine kinase" evidence="8">
    <location>
        <begin position="434"/>
        <end position="646"/>
    </location>
</feature>
<dbReference type="SUPFAM" id="SSF55874">
    <property type="entry name" value="ATPase domain of HSP90 chaperone/DNA topoisomerase II/histidine kinase"/>
    <property type="match status" value="1"/>
</dbReference>
<keyword evidence="7" id="KW-0812">Transmembrane</keyword>
<evidence type="ECO:0000256" key="1">
    <source>
        <dbReference type="ARBA" id="ARBA00000085"/>
    </source>
</evidence>
<keyword evidence="4" id="KW-0808">Transferase</keyword>
<dbReference type="AlphaFoldDB" id="F3PN57"/>
<accession>F3PN57</accession>
<dbReference type="EC" id="2.7.13.3" evidence="2"/>
<dbReference type="Proteomes" id="UP000003416">
    <property type="component" value="Unassembled WGS sequence"/>
</dbReference>
<reference evidence="9 10" key="1">
    <citation type="submission" date="2011-02" db="EMBL/GenBank/DDBJ databases">
        <authorList>
            <person name="Weinstock G."/>
            <person name="Sodergren E."/>
            <person name="Clifton S."/>
            <person name="Fulton L."/>
            <person name="Fulton B."/>
            <person name="Courtney L."/>
            <person name="Fronick C."/>
            <person name="Harrison M."/>
            <person name="Strong C."/>
            <person name="Farmer C."/>
            <person name="Delahaunty K."/>
            <person name="Markovic C."/>
            <person name="Hall O."/>
            <person name="Minx P."/>
            <person name="Tomlinson C."/>
            <person name="Mitreva M."/>
            <person name="Hou S."/>
            <person name="Chen J."/>
            <person name="Wollam A."/>
            <person name="Pepin K.H."/>
            <person name="Johnson M."/>
            <person name="Bhonagiri V."/>
            <person name="Zhang X."/>
            <person name="Suruliraj S."/>
            <person name="Warren W."/>
            <person name="Chinwalla A."/>
            <person name="Mardis E.R."/>
            <person name="Wilson R.K."/>
        </authorList>
    </citation>
    <scope>NUCLEOTIDE SEQUENCE [LARGE SCALE GENOMIC DNA]</scope>
    <source>
        <strain evidence="9 10">YIT 12057</strain>
    </source>
</reference>
<evidence type="ECO:0000256" key="3">
    <source>
        <dbReference type="ARBA" id="ARBA00022553"/>
    </source>
</evidence>
<dbReference type="CDD" id="cd00075">
    <property type="entry name" value="HATPase"/>
    <property type="match status" value="1"/>
</dbReference>
<dbReference type="HOGENOM" id="CLU_023350_1_1_10"/>
<dbReference type="GO" id="GO:0000155">
    <property type="term" value="F:phosphorelay sensor kinase activity"/>
    <property type="evidence" value="ECO:0007669"/>
    <property type="project" value="InterPro"/>
</dbReference>
<feature type="transmembrane region" description="Helical" evidence="7">
    <location>
        <begin position="383"/>
        <end position="405"/>
    </location>
</feature>
<keyword evidence="3" id="KW-0597">Phosphoprotein</keyword>
<keyword evidence="6" id="KW-0902">Two-component regulatory system</keyword>
<dbReference type="eggNOG" id="COG0457">
    <property type="taxonomic scope" value="Bacteria"/>
</dbReference>
<evidence type="ECO:0000256" key="4">
    <source>
        <dbReference type="ARBA" id="ARBA00022679"/>
    </source>
</evidence>
<dbReference type="EMBL" id="AFBN01000004">
    <property type="protein sequence ID" value="EGF59849.1"/>
    <property type="molecule type" value="Genomic_DNA"/>
</dbReference>
<evidence type="ECO:0000256" key="6">
    <source>
        <dbReference type="ARBA" id="ARBA00023012"/>
    </source>
</evidence>
<dbReference type="InterPro" id="IPR050736">
    <property type="entry name" value="Sensor_HK_Regulatory"/>
</dbReference>
<keyword evidence="5 9" id="KW-0418">Kinase</keyword>
<proteinExistence type="predicted"/>
<keyword evidence="7" id="KW-1133">Transmembrane helix</keyword>
<dbReference type="InterPro" id="IPR004358">
    <property type="entry name" value="Sig_transdc_His_kin-like_C"/>
</dbReference>
<dbReference type="Pfam" id="PF02518">
    <property type="entry name" value="HATPase_c"/>
    <property type="match status" value="1"/>
</dbReference>
<comment type="catalytic activity">
    <reaction evidence="1">
        <text>ATP + protein L-histidine = ADP + protein N-phospho-L-histidine.</text>
        <dbReference type="EC" id="2.7.13.3"/>
    </reaction>
</comment>
<gene>
    <name evidence="9" type="ORF">HMPREF9446_00143</name>
</gene>
<dbReference type="RefSeq" id="WP_009123509.1">
    <property type="nucleotide sequence ID" value="NZ_GL882605.1"/>
</dbReference>